<gene>
    <name evidence="3" type="ORF">BO94DRAFT_260387</name>
</gene>
<dbReference type="Proteomes" id="UP000246702">
    <property type="component" value="Unassembled WGS sequence"/>
</dbReference>
<feature type="signal peptide" evidence="2">
    <location>
        <begin position="1"/>
        <end position="31"/>
    </location>
</feature>
<reference evidence="3 4" key="1">
    <citation type="submission" date="2016-12" db="EMBL/GenBank/DDBJ databases">
        <title>The genomes of Aspergillus section Nigri reveals drivers in fungal speciation.</title>
        <authorList>
            <consortium name="DOE Joint Genome Institute"/>
            <person name="Vesth T.C."/>
            <person name="Nybo J."/>
            <person name="Theobald S."/>
            <person name="Brandl J."/>
            <person name="Frisvad J.C."/>
            <person name="Nielsen K.F."/>
            <person name="Lyhne E.K."/>
            <person name="Kogle M.E."/>
            <person name="Kuo A."/>
            <person name="Riley R."/>
            <person name="Clum A."/>
            <person name="Nolan M."/>
            <person name="Lipzen A."/>
            <person name="Salamov A."/>
            <person name="Henrissat B."/>
            <person name="Wiebenga A."/>
            <person name="De Vries R.P."/>
            <person name="Grigoriev I.V."/>
            <person name="Mortensen U.H."/>
            <person name="Andersen M.R."/>
            <person name="Baker S.E."/>
        </authorList>
    </citation>
    <scope>NUCLEOTIDE SEQUENCE [LARGE SCALE GENOMIC DNA]</scope>
    <source>
        <strain evidence="3 4">CBS 115572</strain>
    </source>
</reference>
<feature type="chain" id="PRO_5016351460" evidence="2">
    <location>
        <begin position="32"/>
        <end position="117"/>
    </location>
</feature>
<dbReference type="RefSeq" id="XP_025462971.1">
    <property type="nucleotide sequence ID" value="XM_025606485.1"/>
</dbReference>
<evidence type="ECO:0000313" key="4">
    <source>
        <dbReference type="Proteomes" id="UP000246702"/>
    </source>
</evidence>
<keyword evidence="4" id="KW-1185">Reference proteome</keyword>
<evidence type="ECO:0000256" key="2">
    <source>
        <dbReference type="SAM" id="SignalP"/>
    </source>
</evidence>
<evidence type="ECO:0000256" key="1">
    <source>
        <dbReference type="SAM" id="MobiDB-lite"/>
    </source>
</evidence>
<organism evidence="3 4">
    <name type="scientific">Aspergillus sclerotioniger CBS 115572</name>
    <dbReference type="NCBI Taxonomy" id="1450535"/>
    <lineage>
        <taxon>Eukaryota</taxon>
        <taxon>Fungi</taxon>
        <taxon>Dikarya</taxon>
        <taxon>Ascomycota</taxon>
        <taxon>Pezizomycotina</taxon>
        <taxon>Eurotiomycetes</taxon>
        <taxon>Eurotiomycetidae</taxon>
        <taxon>Eurotiales</taxon>
        <taxon>Aspergillaceae</taxon>
        <taxon>Aspergillus</taxon>
        <taxon>Aspergillus subgen. Circumdati</taxon>
    </lineage>
</organism>
<sequence length="117" mass="13140">MQWSSHHLGTRFPACRTFFRFLCSLLGTSHPQDRTSSYPKSRNPPGPHKQLDRWLKYMITPCLAKPPGRTPSGLLESSCTFGDQLRPRWSGQTGGSAALQLECAKLARSRRRPGCLI</sequence>
<comment type="caution">
    <text evidence="3">The sequence shown here is derived from an EMBL/GenBank/DDBJ whole genome shotgun (WGS) entry which is preliminary data.</text>
</comment>
<dbReference type="GeneID" id="37108628"/>
<proteinExistence type="predicted"/>
<evidence type="ECO:0000313" key="3">
    <source>
        <dbReference type="EMBL" id="PWY71573.1"/>
    </source>
</evidence>
<feature type="compositionally biased region" description="Polar residues" evidence="1">
    <location>
        <begin position="29"/>
        <end position="40"/>
    </location>
</feature>
<keyword evidence="2" id="KW-0732">Signal</keyword>
<protein>
    <submittedName>
        <fullName evidence="3">Uncharacterized protein</fullName>
    </submittedName>
</protein>
<dbReference type="AlphaFoldDB" id="A0A317VB43"/>
<feature type="region of interest" description="Disordered" evidence="1">
    <location>
        <begin position="29"/>
        <end position="50"/>
    </location>
</feature>
<dbReference type="EMBL" id="MSFK01000036">
    <property type="protein sequence ID" value="PWY71573.1"/>
    <property type="molecule type" value="Genomic_DNA"/>
</dbReference>
<accession>A0A317VB43</accession>
<name>A0A317VB43_9EURO</name>